<dbReference type="Proteomes" id="UP001417504">
    <property type="component" value="Unassembled WGS sequence"/>
</dbReference>
<reference evidence="1 2" key="1">
    <citation type="submission" date="2024-01" db="EMBL/GenBank/DDBJ databases">
        <title>Genome assemblies of Stephania.</title>
        <authorList>
            <person name="Yang L."/>
        </authorList>
    </citation>
    <scope>NUCLEOTIDE SEQUENCE [LARGE SCALE GENOMIC DNA]</scope>
    <source>
        <strain evidence="1">QJT</strain>
        <tissue evidence="1">Leaf</tissue>
    </source>
</reference>
<accession>A0AAP0PCB2</accession>
<sequence length="70" mass="8412">MQLLMYHSFTWCRKLFARPFLKRFLLVAAITVFPRFISELKNHNIDNNIIMQHKIMMCPGKNEKITPVYI</sequence>
<gene>
    <name evidence="1" type="ORF">Sjap_009486</name>
</gene>
<keyword evidence="2" id="KW-1185">Reference proteome</keyword>
<dbReference type="EMBL" id="JBBNAE010000003">
    <property type="protein sequence ID" value="KAK9138892.1"/>
    <property type="molecule type" value="Genomic_DNA"/>
</dbReference>
<evidence type="ECO:0000313" key="1">
    <source>
        <dbReference type="EMBL" id="KAK9138892.1"/>
    </source>
</evidence>
<evidence type="ECO:0000313" key="2">
    <source>
        <dbReference type="Proteomes" id="UP001417504"/>
    </source>
</evidence>
<name>A0AAP0PCB2_9MAGN</name>
<dbReference type="AlphaFoldDB" id="A0AAP0PCB2"/>
<proteinExistence type="predicted"/>
<comment type="caution">
    <text evidence="1">The sequence shown here is derived from an EMBL/GenBank/DDBJ whole genome shotgun (WGS) entry which is preliminary data.</text>
</comment>
<protein>
    <submittedName>
        <fullName evidence="1">Uncharacterized protein</fullName>
    </submittedName>
</protein>
<organism evidence="1 2">
    <name type="scientific">Stephania japonica</name>
    <dbReference type="NCBI Taxonomy" id="461633"/>
    <lineage>
        <taxon>Eukaryota</taxon>
        <taxon>Viridiplantae</taxon>
        <taxon>Streptophyta</taxon>
        <taxon>Embryophyta</taxon>
        <taxon>Tracheophyta</taxon>
        <taxon>Spermatophyta</taxon>
        <taxon>Magnoliopsida</taxon>
        <taxon>Ranunculales</taxon>
        <taxon>Menispermaceae</taxon>
        <taxon>Menispermoideae</taxon>
        <taxon>Cissampelideae</taxon>
        <taxon>Stephania</taxon>
    </lineage>
</organism>